<dbReference type="EMBL" id="VDDR01000004">
    <property type="protein sequence ID" value="TNB99961.1"/>
    <property type="molecule type" value="Genomic_DNA"/>
</dbReference>
<accession>A0ABD7RHG1</accession>
<evidence type="ECO:0000313" key="2">
    <source>
        <dbReference type="Proteomes" id="UP000309400"/>
    </source>
</evidence>
<keyword evidence="1" id="KW-0255">Endonuclease</keyword>
<sequence>MEVYHDGNTIYFKDERISRLGMTEYNKGLWELIDSTKWHPSGNYIRSSKLGYLHRVVMSYWYGEDAITEAKEKDFIVEHLDNNGVNCSLKNLCFAYQPRNRAKGQVYDILRKEMEPIIALNIFKDFKTQKFQITVGLNQQSAIKTGNDYIDITAIYLLYDNDFVRTLLDAEKILHEVQHYNEIDMKKLSFVKMSYQPTSYIEKLPGEEDAYIFERNGNHYINLDDDRIRLSQVAPNLNLYSDNKD</sequence>
<dbReference type="AlphaFoldDB" id="A0ABD7RHG1"/>
<keyword evidence="1" id="KW-0378">Hydrolase</keyword>
<dbReference type="Proteomes" id="UP000309400">
    <property type="component" value="Unassembled WGS sequence"/>
</dbReference>
<organism evidence="1 2">
    <name type="scientific">Bacillus cereus</name>
    <dbReference type="NCBI Taxonomy" id="1396"/>
    <lineage>
        <taxon>Bacteria</taxon>
        <taxon>Bacillati</taxon>
        <taxon>Bacillota</taxon>
        <taxon>Bacilli</taxon>
        <taxon>Bacillales</taxon>
        <taxon>Bacillaceae</taxon>
        <taxon>Bacillus</taxon>
        <taxon>Bacillus cereus group</taxon>
    </lineage>
</organism>
<evidence type="ECO:0000313" key="1">
    <source>
        <dbReference type="EMBL" id="TNB99961.1"/>
    </source>
</evidence>
<dbReference type="InterPro" id="IPR044925">
    <property type="entry name" value="His-Me_finger_sf"/>
</dbReference>
<gene>
    <name evidence="1" type="ORF">FHG65_10450</name>
</gene>
<dbReference type="SUPFAM" id="SSF54060">
    <property type="entry name" value="His-Me finger endonucleases"/>
    <property type="match status" value="1"/>
</dbReference>
<dbReference type="RefSeq" id="WP_042511327.1">
    <property type="nucleotide sequence ID" value="NZ_JARPPZ010000055.1"/>
</dbReference>
<comment type="caution">
    <text evidence="1">The sequence shown here is derived from an EMBL/GenBank/DDBJ whole genome shotgun (WGS) entry which is preliminary data.</text>
</comment>
<protein>
    <submittedName>
        <fullName evidence="1">HNH endonuclease</fullName>
    </submittedName>
</protein>
<keyword evidence="1" id="KW-0540">Nuclease</keyword>
<name>A0ABD7RHG1_BACCE</name>
<dbReference type="GO" id="GO:0004519">
    <property type="term" value="F:endonuclease activity"/>
    <property type="evidence" value="ECO:0007669"/>
    <property type="project" value="UniProtKB-KW"/>
</dbReference>
<reference evidence="1 2" key="1">
    <citation type="submission" date="2019-06" db="EMBL/GenBank/DDBJ databases">
        <title>Biocontrol Bacillus strains from Vietnam.</title>
        <authorList>
            <person name="Borriss R."/>
            <person name="Lasch P."/>
            <person name="Thanh Tam L.T."/>
        </authorList>
    </citation>
    <scope>NUCLEOTIDE SEQUENCE [LARGE SCALE GENOMIC DNA]</scope>
    <source>
        <strain evidence="1 2">A8</strain>
    </source>
</reference>
<proteinExistence type="predicted"/>